<dbReference type="EMBL" id="CP005986">
    <property type="protein sequence ID" value="AIA55316.1"/>
    <property type="molecule type" value="Genomic_DNA"/>
</dbReference>
<feature type="coiled-coil region" evidence="6">
    <location>
        <begin position="650"/>
        <end position="754"/>
    </location>
</feature>
<organism evidence="8 9">
    <name type="scientific">Acidithiobacillus caldus (strain ATCC 51756 / DSM 8584 / KU)</name>
    <dbReference type="NCBI Taxonomy" id="637389"/>
    <lineage>
        <taxon>Bacteria</taxon>
        <taxon>Pseudomonadati</taxon>
        <taxon>Pseudomonadota</taxon>
        <taxon>Acidithiobacillia</taxon>
        <taxon>Acidithiobacillales</taxon>
        <taxon>Acidithiobacillaceae</taxon>
        <taxon>Acidithiobacillus</taxon>
    </lineage>
</organism>
<dbReference type="InterPro" id="IPR003395">
    <property type="entry name" value="RecF/RecN/SMC_N"/>
</dbReference>
<dbReference type="eggNOG" id="COG1196">
    <property type="taxonomic scope" value="Bacteria"/>
</dbReference>
<evidence type="ECO:0000313" key="8">
    <source>
        <dbReference type="EMBL" id="AIA55316.1"/>
    </source>
</evidence>
<dbReference type="GO" id="GO:0007059">
    <property type="term" value="P:chromosome segregation"/>
    <property type="evidence" value="ECO:0007669"/>
    <property type="project" value="UniProtKB-UniRule"/>
</dbReference>
<dbReference type="KEGG" id="acz:Acaty_c1450"/>
<feature type="coiled-coil region" evidence="6">
    <location>
        <begin position="244"/>
        <end position="411"/>
    </location>
</feature>
<dbReference type="InterPro" id="IPR011890">
    <property type="entry name" value="SMC_prok"/>
</dbReference>
<dbReference type="RefSeq" id="WP_004872309.1">
    <property type="nucleotide sequence ID" value="NZ_CP005986.1"/>
</dbReference>
<dbReference type="GO" id="GO:0006260">
    <property type="term" value="P:DNA replication"/>
    <property type="evidence" value="ECO:0007669"/>
    <property type="project" value="UniProtKB-UniRule"/>
</dbReference>
<feature type="binding site" evidence="6">
    <location>
        <begin position="32"/>
        <end position="39"/>
    </location>
    <ligand>
        <name>ATP</name>
        <dbReference type="ChEBI" id="CHEBI:30616"/>
    </ligand>
</feature>
<dbReference type="HAMAP" id="MF_01894">
    <property type="entry name" value="Smc_prok"/>
    <property type="match status" value="1"/>
</dbReference>
<dbReference type="GO" id="GO:0016887">
    <property type="term" value="F:ATP hydrolysis activity"/>
    <property type="evidence" value="ECO:0007669"/>
    <property type="project" value="InterPro"/>
</dbReference>
<evidence type="ECO:0000259" key="7">
    <source>
        <dbReference type="Pfam" id="PF02463"/>
    </source>
</evidence>
<dbReference type="GO" id="GO:0007062">
    <property type="term" value="P:sister chromatid cohesion"/>
    <property type="evidence" value="ECO:0007669"/>
    <property type="project" value="InterPro"/>
</dbReference>
<keyword evidence="3 6" id="KW-0067">ATP-binding</keyword>
<comment type="domain">
    <text evidence="6">Contains large globular domains required for ATP hydrolysis at each terminus and a third globular domain forming a flexible hinge near the middle of the molecule. These domains are separated by coiled-coil structures.</text>
</comment>
<dbReference type="GO" id="GO:0005737">
    <property type="term" value="C:cytoplasm"/>
    <property type="evidence" value="ECO:0007669"/>
    <property type="project" value="UniProtKB-SubCell"/>
</dbReference>
<dbReference type="HOGENOM" id="CLU_001042_2_2_6"/>
<keyword evidence="1 6" id="KW-0963">Cytoplasm</keyword>
<feature type="coiled-coil region" evidence="6">
    <location>
        <begin position="452"/>
        <end position="479"/>
    </location>
</feature>
<dbReference type="InterPro" id="IPR024704">
    <property type="entry name" value="SMC"/>
</dbReference>
<evidence type="ECO:0000256" key="3">
    <source>
        <dbReference type="ARBA" id="ARBA00022840"/>
    </source>
</evidence>
<comment type="function">
    <text evidence="6">Required for chromosome condensation and partitioning.</text>
</comment>
<dbReference type="GO" id="GO:0005524">
    <property type="term" value="F:ATP binding"/>
    <property type="evidence" value="ECO:0007669"/>
    <property type="project" value="UniProtKB-UniRule"/>
</dbReference>
<keyword evidence="4 6" id="KW-0175">Coiled coil</keyword>
<reference evidence="8 9" key="1">
    <citation type="journal article" date="2009" name="J. Bacteriol.">
        <title>Draft genome sequence of the extremely acidophilic bacterium Acidithiobacillus caldus ATCC 51756 reveals metabolic versatility in the genus Acidithiobacillus.</title>
        <authorList>
            <person name="Valdes J."/>
            <person name="Quatrini R."/>
            <person name="Hallberg K."/>
            <person name="Dopson M."/>
            <person name="Valenzuela P.D."/>
            <person name="Holmes D.S."/>
        </authorList>
    </citation>
    <scope>NUCLEOTIDE SEQUENCE [LARGE SCALE GENOMIC DNA]</scope>
    <source>
        <strain evidence="9">ATCC 51756 / DSM 8584 / KU</strain>
    </source>
</reference>
<feature type="domain" description="RecF/RecN/SMC N-terminal" evidence="7">
    <location>
        <begin position="3"/>
        <end position="1135"/>
    </location>
</feature>
<dbReference type="PIRSF" id="PIRSF005719">
    <property type="entry name" value="SMC"/>
    <property type="match status" value="1"/>
</dbReference>
<evidence type="ECO:0000313" key="9">
    <source>
        <dbReference type="Proteomes" id="UP000005522"/>
    </source>
</evidence>
<protein>
    <recommendedName>
        <fullName evidence="6">Chromosome partition protein Smc</fullName>
    </recommendedName>
</protein>
<feature type="coiled-coil region" evidence="6">
    <location>
        <begin position="946"/>
        <end position="994"/>
    </location>
</feature>
<evidence type="ECO:0000256" key="4">
    <source>
        <dbReference type="ARBA" id="ARBA00023054"/>
    </source>
</evidence>
<comment type="subcellular location">
    <subcellularLocation>
        <location evidence="6">Cytoplasm</location>
    </subcellularLocation>
</comment>
<dbReference type="GO" id="GO:0030261">
    <property type="term" value="P:chromosome condensation"/>
    <property type="evidence" value="ECO:0007669"/>
    <property type="project" value="InterPro"/>
</dbReference>
<dbReference type="AlphaFoldDB" id="A0A059ZZ90"/>
<proteinExistence type="inferred from homology"/>
<sequence length="1154" mass="129374">MRLSAIRLHGFKSFRERTQIRLEANPVVIVGPNGCGKSNIVDAIRWVLGESSARQLRGAQMVDVISNGADGRATASEAMVELTFDNSAAKAPAPWTPVPEIRVGRRLSRDGDSQYRINDARCRRRDVADLFLGTGLGSNAYAIIEQGTIGRIVEARPEELRAILEEAAGVSRYKERRRESQQRIQETGEHLQRLYDLHGGLGERIAVLQRQAESARSLRALWQEQRRWRWWQLLARLEGASVAHERLCQRMSRQEEQAATLQRELAQLSRQQEGLQERRQNCSEDLRQAQEALYRLQAEESTLAQELRHEEERCRETEAALQRQRGRLHDLHEDSVRRKATAQEAEARCASIDHEEERLATELETCRAGLRQTETELEESARKLAAERERRADARREREVATARRRELASRLDALHRRIGELEPRPDSSAAAELSAAETAWAELEAQRRQQAVELAEASAALEADQEQLEARRAQHGQQRARQQELRARRQALERLQSGLLARLPTPARPGTGLLEHLRVDPPWEFAVERILGPLLGARLRAADDAVRDVDWEHPWILADTDADLGTATGSREDALLARLTIPESWRAALHQWLWGLRCASDITEAWARRHELSHDEAWITPAGQILRPQAFSPAEGSGETSLLQCRRELELVQREESVATTALEDLQRELVTLEQRVAARLQERQRCVQAERKGQQAELALRERLASLRSRVQAEQEAQRQAEANLARLRSERTTLSAELAAVDEQLEQLRRNAPTEDGEQRLRREEDALRARQAQQRSLLGRLRQQQQALALEKERLGAQRAAVEERLREWEAEEAELQRTLAHLTEDLEKRQKKLPPLKERLALLEQGRAENRKRVQAAQAELDAVEESWRLSQSEIQRRDNALRRLEQGLAAARVERETLEAQLQALAAEAAKLANELGHDPGAAPEGVSAEAELGRIEGAIAALGNVNLAAEEELREAEARSGDLAAQITDVETALAALESAMAAMDSETSARFQDTLQQANGHLQRIFATLFGGGEAELQLDGDDPLLAGLLLRARPPGKRNAHLQQLSGGEKALTALALVFALFALNPAPFCVLDEVDAPLDDANVGRFCALLTELAQQTQFLVVSHRHLTLQVAAQLLGVTMPDPGISRVVPVSVAEVLAQQARHP</sequence>
<dbReference type="GO" id="GO:0003677">
    <property type="term" value="F:DNA binding"/>
    <property type="evidence" value="ECO:0007669"/>
    <property type="project" value="UniProtKB-UniRule"/>
</dbReference>
<dbReference type="InterPro" id="IPR027417">
    <property type="entry name" value="P-loop_NTPase"/>
</dbReference>
<dbReference type="SUPFAM" id="SSF52540">
    <property type="entry name" value="P-loop containing nucleoside triphosphate hydrolases"/>
    <property type="match status" value="1"/>
</dbReference>
<gene>
    <name evidence="6" type="primary">smc</name>
    <name evidence="8" type="ORF">Acaty_c1450</name>
</gene>
<accession>A0A059ZZ90</accession>
<dbReference type="CDD" id="cd03278">
    <property type="entry name" value="ABC_SMC_barmotin"/>
    <property type="match status" value="1"/>
</dbReference>
<dbReference type="NCBIfam" id="TIGR02168">
    <property type="entry name" value="SMC_prok_B"/>
    <property type="match status" value="1"/>
</dbReference>
<dbReference type="Pfam" id="PF02463">
    <property type="entry name" value="SMC_N"/>
    <property type="match status" value="1"/>
</dbReference>
<dbReference type="Proteomes" id="UP000005522">
    <property type="component" value="Chromosome"/>
</dbReference>
<dbReference type="Gene3D" id="3.40.50.300">
    <property type="entry name" value="P-loop containing nucleotide triphosphate hydrolases"/>
    <property type="match status" value="2"/>
</dbReference>
<name>A0A059ZZ90_ACICK</name>
<comment type="subunit">
    <text evidence="6">Homodimer.</text>
</comment>
<evidence type="ECO:0000256" key="5">
    <source>
        <dbReference type="ARBA" id="ARBA00023125"/>
    </source>
</evidence>
<feature type="coiled-coil region" evidence="6">
    <location>
        <begin position="796"/>
        <end position="921"/>
    </location>
</feature>
<evidence type="ECO:0000256" key="6">
    <source>
        <dbReference type="HAMAP-Rule" id="MF_01894"/>
    </source>
</evidence>
<evidence type="ECO:0000256" key="2">
    <source>
        <dbReference type="ARBA" id="ARBA00022741"/>
    </source>
</evidence>
<keyword evidence="5 6" id="KW-0238">DNA-binding</keyword>
<comment type="similarity">
    <text evidence="6">Belongs to the SMC family.</text>
</comment>
<dbReference type="PANTHER" id="PTHR43977">
    <property type="entry name" value="STRUCTURAL MAINTENANCE OF CHROMOSOMES PROTEIN 3"/>
    <property type="match status" value="1"/>
</dbReference>
<evidence type="ECO:0000256" key="1">
    <source>
        <dbReference type="ARBA" id="ARBA00022490"/>
    </source>
</evidence>
<keyword evidence="2 6" id="KW-0547">Nucleotide-binding</keyword>